<keyword evidence="2" id="KW-1185">Reference proteome</keyword>
<dbReference type="AlphaFoldDB" id="A0A402CXT5"/>
<evidence type="ECO:0000313" key="1">
    <source>
        <dbReference type="EMBL" id="BDI32166.1"/>
    </source>
</evidence>
<dbReference type="EMBL" id="AP025739">
    <property type="protein sequence ID" value="BDI32166.1"/>
    <property type="molecule type" value="Genomic_DNA"/>
</dbReference>
<evidence type="ECO:0000313" key="2">
    <source>
        <dbReference type="Proteomes" id="UP000287394"/>
    </source>
</evidence>
<protein>
    <submittedName>
        <fullName evidence="1">Uncharacterized protein</fullName>
    </submittedName>
</protein>
<proteinExistence type="predicted"/>
<reference evidence="1 2" key="1">
    <citation type="journal article" date="2019" name="Int. J. Syst. Evol. Microbiol.">
        <title>Capsulimonas corticalis gen. nov., sp. nov., an aerobic capsulated bacterium, of a novel bacterial order, Capsulimonadales ord. nov., of the class Armatimonadia of the phylum Armatimonadetes.</title>
        <authorList>
            <person name="Li J."/>
            <person name="Kudo C."/>
            <person name="Tonouchi A."/>
        </authorList>
    </citation>
    <scope>NUCLEOTIDE SEQUENCE [LARGE SCALE GENOMIC DNA]</scope>
    <source>
        <strain evidence="1 2">AX-7</strain>
    </source>
</reference>
<dbReference type="Proteomes" id="UP000287394">
    <property type="component" value="Chromosome"/>
</dbReference>
<dbReference type="RefSeq" id="WP_245992573.1">
    <property type="nucleotide sequence ID" value="NZ_AP025739.1"/>
</dbReference>
<gene>
    <name evidence="1" type="ORF">CCAX7_42170</name>
</gene>
<name>A0A402CXT5_9BACT</name>
<accession>A0A402CXT5</accession>
<sequence>MSDLIANAITRLPKSDNLADDLAAINKRLAELDKQLENLTEAVALGGGQLRPLLQKMESLEATRLPLEMKQRELEQSIEVARRQQPDAERICKEWSRFTTLWEAATEDEREELMQALVVRVEMHEKE</sequence>
<organism evidence="1 2">
    <name type="scientific">Capsulimonas corticalis</name>
    <dbReference type="NCBI Taxonomy" id="2219043"/>
    <lineage>
        <taxon>Bacteria</taxon>
        <taxon>Bacillati</taxon>
        <taxon>Armatimonadota</taxon>
        <taxon>Armatimonadia</taxon>
        <taxon>Capsulimonadales</taxon>
        <taxon>Capsulimonadaceae</taxon>
        <taxon>Capsulimonas</taxon>
    </lineage>
</organism>
<dbReference type="KEGG" id="ccot:CCAX7_42170"/>